<protein>
    <recommendedName>
        <fullName evidence="4">MIF4G domain-containing protein</fullName>
    </recommendedName>
</protein>
<reference evidence="2" key="1">
    <citation type="submission" date="2021-09" db="EMBL/GenBank/DDBJ databases">
        <authorList>
            <consortium name="Pathogen Informatics"/>
        </authorList>
    </citation>
    <scope>NUCLEOTIDE SEQUENCE</scope>
</reference>
<feature type="region of interest" description="Disordered" evidence="1">
    <location>
        <begin position="1"/>
        <end position="53"/>
    </location>
</feature>
<keyword evidence="3" id="KW-1185">Reference proteome</keyword>
<dbReference type="AlphaFoldDB" id="A0A8J2LU54"/>
<dbReference type="PANTHER" id="PTHR23254:SF15">
    <property type="entry name" value="POLYADENYLATE-BINDING PROTEIN-INTERACTING PROTEIN 1"/>
    <property type="match status" value="1"/>
</dbReference>
<evidence type="ECO:0008006" key="4">
    <source>
        <dbReference type="Google" id="ProtNLM"/>
    </source>
</evidence>
<dbReference type="InterPro" id="IPR051367">
    <property type="entry name" value="mRNA_TranslReg/HistoneTransl"/>
</dbReference>
<feature type="compositionally biased region" description="Low complexity" evidence="1">
    <location>
        <begin position="1"/>
        <end position="20"/>
    </location>
</feature>
<comment type="caution">
    <text evidence="2">The sequence shown here is derived from an EMBL/GenBank/DDBJ whole genome shotgun (WGS) entry which is preliminary data.</text>
</comment>
<feature type="region of interest" description="Disordered" evidence="1">
    <location>
        <begin position="388"/>
        <end position="421"/>
    </location>
</feature>
<dbReference type="OrthoDB" id="8171816at2759"/>
<dbReference type="GO" id="GO:0006446">
    <property type="term" value="P:regulation of translational initiation"/>
    <property type="evidence" value="ECO:0007669"/>
    <property type="project" value="TreeGrafter"/>
</dbReference>
<evidence type="ECO:0000313" key="2">
    <source>
        <dbReference type="EMBL" id="CAG9533269.1"/>
    </source>
</evidence>
<feature type="compositionally biased region" description="Polar residues" evidence="1">
    <location>
        <begin position="404"/>
        <end position="414"/>
    </location>
</feature>
<dbReference type="SUPFAM" id="SSF48371">
    <property type="entry name" value="ARM repeat"/>
    <property type="match status" value="1"/>
</dbReference>
<dbReference type="InterPro" id="IPR016024">
    <property type="entry name" value="ARM-type_fold"/>
</dbReference>
<gene>
    <name evidence="2" type="ORF">CJOHNSTONI_LOCUS3512</name>
</gene>
<dbReference type="PANTHER" id="PTHR23254">
    <property type="entry name" value="EIF4G DOMAIN PROTEIN"/>
    <property type="match status" value="1"/>
</dbReference>
<dbReference type="EMBL" id="CAKAEH010001237">
    <property type="protein sequence ID" value="CAG9533269.1"/>
    <property type="molecule type" value="Genomic_DNA"/>
</dbReference>
<dbReference type="GO" id="GO:0008494">
    <property type="term" value="F:translation activator activity"/>
    <property type="evidence" value="ECO:0007669"/>
    <property type="project" value="TreeGrafter"/>
</dbReference>
<evidence type="ECO:0000256" key="1">
    <source>
        <dbReference type="SAM" id="MobiDB-lite"/>
    </source>
</evidence>
<feature type="compositionally biased region" description="Polar residues" evidence="1">
    <location>
        <begin position="27"/>
        <end position="53"/>
    </location>
</feature>
<name>A0A8J2LU54_9BILA</name>
<sequence>MSDYSHSSYSQTTTTNTAPSSHKHNILPSNPASQQQNTRPSMNSISSDVYGSPNSQIQYRQSLTNSHHNGTFQLNPNAPSFHPAYLYHLHDIPSYVNAPMYDGYCPANAYDYQFSQEIPMFTPYMEPPPANGDDAETLCAELGYGNNFGYYGLQANLSPALCERMLCNERAKELQEIQVGLEQLILEPGEFETWSNAIRERTANPSFKIDALKITVEMIIQLAAFTSSSQTVQYNLAKLCSFLCRDLHTFQDDMIASLLSFHEEQRSNLSDQQRKNLLLFFAEIYEKLESKTSSQMQAFESALVEQIKEVLVADRLDDSKVKVVVEVLKLTGRYLDTNEGTSKINEILTQLNAIAKAHPAISDSVKEQILSLNTWRENKWDVRNFRSNKEEKPAIDQGRRENDQGLTPSCSSSFIIGPDGQPLTEEERAFLEESFRKLDNNDMILDNDDVSDEYDEFLSAVANEEAKKCVAEMEMAEMENQMAKTNLDDLGEIPQNRGENGKDMAT</sequence>
<feature type="region of interest" description="Disordered" evidence="1">
    <location>
        <begin position="485"/>
        <end position="506"/>
    </location>
</feature>
<accession>A0A8J2LU54</accession>
<dbReference type="Gene3D" id="1.25.40.180">
    <property type="match status" value="1"/>
</dbReference>
<dbReference type="Proteomes" id="UP000746747">
    <property type="component" value="Unassembled WGS sequence"/>
</dbReference>
<organism evidence="2 3">
    <name type="scientific">Cercopithifilaria johnstoni</name>
    <dbReference type="NCBI Taxonomy" id="2874296"/>
    <lineage>
        <taxon>Eukaryota</taxon>
        <taxon>Metazoa</taxon>
        <taxon>Ecdysozoa</taxon>
        <taxon>Nematoda</taxon>
        <taxon>Chromadorea</taxon>
        <taxon>Rhabditida</taxon>
        <taxon>Spirurina</taxon>
        <taxon>Spiruromorpha</taxon>
        <taxon>Filarioidea</taxon>
        <taxon>Onchocercidae</taxon>
        <taxon>Cercopithifilaria</taxon>
    </lineage>
</organism>
<evidence type="ECO:0000313" key="3">
    <source>
        <dbReference type="Proteomes" id="UP000746747"/>
    </source>
</evidence>
<feature type="compositionally biased region" description="Basic and acidic residues" evidence="1">
    <location>
        <begin position="388"/>
        <end position="403"/>
    </location>
</feature>
<proteinExistence type="predicted"/>